<dbReference type="Gene3D" id="3.30.70.870">
    <property type="entry name" value="Elongation Factor G (Translational Gtpase), domain 3"/>
    <property type="match status" value="1"/>
</dbReference>
<dbReference type="EMBL" id="LT552064">
    <property type="protein sequence ID" value="SAL98353.1"/>
    <property type="molecule type" value="Genomic_DNA"/>
</dbReference>
<proteinExistence type="predicted"/>
<gene>
    <name evidence="3" type="primary">ABSGL_03882.1 scaffold 4679</name>
</gene>
<dbReference type="GO" id="GO:0046540">
    <property type="term" value="C:U4/U6 x U5 tri-snRNP complex"/>
    <property type="evidence" value="ECO:0007669"/>
    <property type="project" value="TreeGrafter"/>
</dbReference>
<name>A0A163JC30_ABSGL</name>
<dbReference type="InterPro" id="IPR035647">
    <property type="entry name" value="EFG_III/V"/>
</dbReference>
<dbReference type="AlphaFoldDB" id="A0A163JC30"/>
<keyword evidence="2" id="KW-0342">GTP-binding</keyword>
<evidence type="ECO:0000256" key="1">
    <source>
        <dbReference type="ARBA" id="ARBA00022741"/>
    </source>
</evidence>
<dbReference type="GO" id="GO:0005525">
    <property type="term" value="F:GTP binding"/>
    <property type="evidence" value="ECO:0007669"/>
    <property type="project" value="UniProtKB-KW"/>
</dbReference>
<protein>
    <recommendedName>
        <fullName evidence="5">Elongation Factor G domain-containing protein</fullName>
    </recommendedName>
</protein>
<dbReference type="PANTHER" id="PTHR42908">
    <property type="entry name" value="TRANSLATION ELONGATION FACTOR-RELATED"/>
    <property type="match status" value="1"/>
</dbReference>
<keyword evidence="1" id="KW-0547">Nucleotide-binding</keyword>
<dbReference type="Proteomes" id="UP000078561">
    <property type="component" value="Unassembled WGS sequence"/>
</dbReference>
<dbReference type="GO" id="GO:0003924">
    <property type="term" value="F:GTPase activity"/>
    <property type="evidence" value="ECO:0007669"/>
    <property type="project" value="TreeGrafter"/>
</dbReference>
<organism evidence="3">
    <name type="scientific">Absidia glauca</name>
    <name type="common">Pin mould</name>
    <dbReference type="NCBI Taxonomy" id="4829"/>
    <lineage>
        <taxon>Eukaryota</taxon>
        <taxon>Fungi</taxon>
        <taxon>Fungi incertae sedis</taxon>
        <taxon>Mucoromycota</taxon>
        <taxon>Mucoromycotina</taxon>
        <taxon>Mucoromycetes</taxon>
        <taxon>Mucorales</taxon>
        <taxon>Cunninghamellaceae</taxon>
        <taxon>Absidia</taxon>
    </lineage>
</organism>
<dbReference type="OMA" id="HNRLFVR"/>
<dbReference type="PANTHER" id="PTHR42908:SF6">
    <property type="entry name" value="116 KDA U5 SMALL NUCLEAR RIBONUCLEOPROTEIN COMPONENT"/>
    <property type="match status" value="1"/>
</dbReference>
<dbReference type="InParanoid" id="A0A163JC30"/>
<sequence>MNPSELPKMLDALRKINKSYPIVKTKVEESGEHIILGTGEMYLDCVLHDLRRMYAEVELKVADPVVRFCETVVETSALKCFAETPNKK</sequence>
<dbReference type="STRING" id="4829.A0A163JC30"/>
<dbReference type="GO" id="GO:0030623">
    <property type="term" value="F:U5 snRNA binding"/>
    <property type="evidence" value="ECO:0007669"/>
    <property type="project" value="TreeGrafter"/>
</dbReference>
<evidence type="ECO:0000313" key="4">
    <source>
        <dbReference type="Proteomes" id="UP000078561"/>
    </source>
</evidence>
<evidence type="ECO:0000256" key="2">
    <source>
        <dbReference type="ARBA" id="ARBA00023134"/>
    </source>
</evidence>
<dbReference type="GO" id="GO:0005829">
    <property type="term" value="C:cytosol"/>
    <property type="evidence" value="ECO:0007669"/>
    <property type="project" value="TreeGrafter"/>
</dbReference>
<evidence type="ECO:0008006" key="5">
    <source>
        <dbReference type="Google" id="ProtNLM"/>
    </source>
</evidence>
<dbReference type="GO" id="GO:0071007">
    <property type="term" value="C:U2-type catalytic step 2 spliceosome"/>
    <property type="evidence" value="ECO:0007669"/>
    <property type="project" value="TreeGrafter"/>
</dbReference>
<reference evidence="3" key="1">
    <citation type="submission" date="2016-04" db="EMBL/GenBank/DDBJ databases">
        <authorList>
            <person name="Evans L.H."/>
            <person name="Alamgir A."/>
            <person name="Owens N."/>
            <person name="Weber N.D."/>
            <person name="Virtaneva K."/>
            <person name="Barbian K."/>
            <person name="Babar A."/>
            <person name="Rosenke K."/>
        </authorList>
    </citation>
    <scope>NUCLEOTIDE SEQUENCE [LARGE SCALE GENOMIC DNA]</scope>
    <source>
        <strain evidence="3">CBS 101.48</strain>
    </source>
</reference>
<keyword evidence="4" id="KW-1185">Reference proteome</keyword>
<accession>A0A163JC30</accession>
<dbReference type="OrthoDB" id="364892at2759"/>
<dbReference type="SUPFAM" id="SSF54980">
    <property type="entry name" value="EF-G C-terminal domain-like"/>
    <property type="match status" value="1"/>
</dbReference>
<dbReference type="GO" id="GO:0000398">
    <property type="term" value="P:mRNA splicing, via spliceosome"/>
    <property type="evidence" value="ECO:0007669"/>
    <property type="project" value="TreeGrafter"/>
</dbReference>
<evidence type="ECO:0000313" key="3">
    <source>
        <dbReference type="EMBL" id="SAL98353.1"/>
    </source>
</evidence>
<dbReference type="FunFam" id="3.30.70.870:FF:000002">
    <property type="entry name" value="Translation elongation factor 2"/>
    <property type="match status" value="1"/>
</dbReference>